<dbReference type="Proteomes" id="UP001142292">
    <property type="component" value="Unassembled WGS sequence"/>
</dbReference>
<dbReference type="InterPro" id="IPR001845">
    <property type="entry name" value="HTH_ArsR_DNA-bd_dom"/>
</dbReference>
<dbReference type="Gene3D" id="1.10.10.10">
    <property type="entry name" value="Winged helix-like DNA-binding domain superfamily/Winged helix DNA-binding domain"/>
    <property type="match status" value="1"/>
</dbReference>
<dbReference type="InterPro" id="IPR036390">
    <property type="entry name" value="WH_DNA-bd_sf"/>
</dbReference>
<reference evidence="2" key="2">
    <citation type="submission" date="2023-01" db="EMBL/GenBank/DDBJ databases">
        <authorList>
            <person name="Sun Q."/>
            <person name="Evtushenko L."/>
        </authorList>
    </citation>
    <scope>NUCLEOTIDE SEQUENCE</scope>
    <source>
        <strain evidence="2">VKM Ac-1246</strain>
    </source>
</reference>
<gene>
    <name evidence="2" type="ORF">GCM10017579_47050</name>
</gene>
<dbReference type="RefSeq" id="WP_189118103.1">
    <property type="nucleotide sequence ID" value="NZ_BMRK01000005.1"/>
</dbReference>
<protein>
    <submittedName>
        <fullName evidence="2">Transcriptional regulator</fullName>
    </submittedName>
</protein>
<dbReference type="SMART" id="SM00418">
    <property type="entry name" value="HTH_ARSR"/>
    <property type="match status" value="1"/>
</dbReference>
<name>A0ABQ5T3K6_9ACTN</name>
<accession>A0ABQ5T3K6</accession>
<sequence>MATYDDPRILRAIAHPTRNRVLHELSAAGSLRAADIAKRTGIPANQASFHLRQLAKYGLVEIAPGAGRDKRDRVWRLVDDDITINPREIVEQPGGAAAFTVFQRNSVAWGHHLVDEAYRISDDDDEDRAKRIVSETSLRLTKPEAEQLQRDLGEVVARYRAVGRASSGDEGRELYSVYQLIQPMPELAGEQESVEG</sequence>
<evidence type="ECO:0000259" key="1">
    <source>
        <dbReference type="SMART" id="SM00418"/>
    </source>
</evidence>
<reference evidence="2" key="1">
    <citation type="journal article" date="2014" name="Int. J. Syst. Evol. Microbiol.">
        <title>Complete genome of a new Firmicutes species belonging to the dominant human colonic microbiota ('Ruminococcus bicirculans') reveals two chromosomes and a selective capacity to utilize plant glucans.</title>
        <authorList>
            <consortium name="NISC Comparative Sequencing Program"/>
            <person name="Wegmann U."/>
            <person name="Louis P."/>
            <person name="Goesmann A."/>
            <person name="Henrissat B."/>
            <person name="Duncan S.H."/>
            <person name="Flint H.J."/>
        </authorList>
    </citation>
    <scope>NUCLEOTIDE SEQUENCE</scope>
    <source>
        <strain evidence="2">VKM Ac-1246</strain>
    </source>
</reference>
<dbReference type="Pfam" id="PF12840">
    <property type="entry name" value="HTH_20"/>
    <property type="match status" value="1"/>
</dbReference>
<dbReference type="InterPro" id="IPR011991">
    <property type="entry name" value="ArsR-like_HTH"/>
</dbReference>
<dbReference type="InterPro" id="IPR036388">
    <property type="entry name" value="WH-like_DNA-bd_sf"/>
</dbReference>
<comment type="caution">
    <text evidence="2">The sequence shown here is derived from an EMBL/GenBank/DDBJ whole genome shotgun (WGS) entry which is preliminary data.</text>
</comment>
<feature type="domain" description="HTH arsR-type" evidence="1">
    <location>
        <begin position="8"/>
        <end position="91"/>
    </location>
</feature>
<dbReference type="CDD" id="cd00090">
    <property type="entry name" value="HTH_ARSR"/>
    <property type="match status" value="1"/>
</dbReference>
<evidence type="ECO:0000313" key="2">
    <source>
        <dbReference type="EMBL" id="GLJ70669.1"/>
    </source>
</evidence>
<keyword evidence="3" id="KW-1185">Reference proteome</keyword>
<organism evidence="2 3">
    <name type="scientific">Nocardioides luteus</name>
    <dbReference type="NCBI Taxonomy" id="1844"/>
    <lineage>
        <taxon>Bacteria</taxon>
        <taxon>Bacillati</taxon>
        <taxon>Actinomycetota</taxon>
        <taxon>Actinomycetes</taxon>
        <taxon>Propionibacteriales</taxon>
        <taxon>Nocardioidaceae</taxon>
        <taxon>Nocardioides</taxon>
    </lineage>
</organism>
<evidence type="ECO:0000313" key="3">
    <source>
        <dbReference type="Proteomes" id="UP001142292"/>
    </source>
</evidence>
<dbReference type="SUPFAM" id="SSF46785">
    <property type="entry name" value="Winged helix' DNA-binding domain"/>
    <property type="match status" value="1"/>
</dbReference>
<proteinExistence type="predicted"/>
<dbReference type="EMBL" id="BSEL01000013">
    <property type="protein sequence ID" value="GLJ70669.1"/>
    <property type="molecule type" value="Genomic_DNA"/>
</dbReference>